<protein>
    <submittedName>
        <fullName evidence="2">Uncharacterized protein</fullName>
    </submittedName>
</protein>
<dbReference type="AlphaFoldDB" id="A0A6M3Y038"/>
<keyword evidence="1" id="KW-1133">Transmembrane helix</keyword>
<sequence>MIPECVTSDVFRWLEVKPVLYTTDEPRGSITIVRLSQEENKKFALEVDYQRVINYTYYSSGYKDAAPPDRPYEEQIKDWKSGRMLGRFKLAPDCGTPIKRAIGWDEYGHYFWVEYSAKLYELVPDPDRAIVEVILGETWAGKFINALNRFKLDAAFRKLVVYKMADKLADEGYELQSYSFEGEKLLLDVRKTGSPFVITIPIIIGAVLIVFGLALLTWKIVDYFEKRLIYQAEANRQEHWSNVYENCIKTGGTHEQCILEATKSVDYLKMQQEELGLKEIIKYGVITLFAVAAAFLLVGVRR</sequence>
<evidence type="ECO:0000313" key="2">
    <source>
        <dbReference type="EMBL" id="QJI02404.1"/>
    </source>
</evidence>
<evidence type="ECO:0000256" key="1">
    <source>
        <dbReference type="SAM" id="Phobius"/>
    </source>
</evidence>
<name>A0A6M3Y038_9ZZZZ</name>
<feature type="transmembrane region" description="Helical" evidence="1">
    <location>
        <begin position="280"/>
        <end position="300"/>
    </location>
</feature>
<dbReference type="EMBL" id="MT144999">
    <property type="protein sequence ID" value="QJI02404.1"/>
    <property type="molecule type" value="Genomic_DNA"/>
</dbReference>
<proteinExistence type="predicted"/>
<accession>A0A6M3Y038</accession>
<keyword evidence="1" id="KW-0472">Membrane</keyword>
<feature type="transmembrane region" description="Helical" evidence="1">
    <location>
        <begin position="196"/>
        <end position="218"/>
    </location>
</feature>
<gene>
    <name evidence="2" type="ORF">TM448B03216_0002</name>
</gene>
<organism evidence="2">
    <name type="scientific">viral metagenome</name>
    <dbReference type="NCBI Taxonomy" id="1070528"/>
    <lineage>
        <taxon>unclassified sequences</taxon>
        <taxon>metagenomes</taxon>
        <taxon>organismal metagenomes</taxon>
    </lineage>
</organism>
<reference evidence="2" key="1">
    <citation type="submission" date="2020-03" db="EMBL/GenBank/DDBJ databases">
        <title>The deep terrestrial virosphere.</title>
        <authorList>
            <person name="Holmfeldt K."/>
            <person name="Nilsson E."/>
            <person name="Simone D."/>
            <person name="Lopez-Fernandez M."/>
            <person name="Wu X."/>
            <person name="de Brujin I."/>
            <person name="Lundin D."/>
            <person name="Andersson A."/>
            <person name="Bertilsson S."/>
            <person name="Dopson M."/>
        </authorList>
    </citation>
    <scope>NUCLEOTIDE SEQUENCE</scope>
    <source>
        <strain evidence="2">TM448B03216</strain>
    </source>
</reference>
<keyword evidence="1" id="KW-0812">Transmembrane</keyword>